<organism evidence="1 2">
    <name type="scientific">Streptomyces polyasparticus</name>
    <dbReference type="NCBI Taxonomy" id="2767826"/>
    <lineage>
        <taxon>Bacteria</taxon>
        <taxon>Bacillati</taxon>
        <taxon>Actinomycetota</taxon>
        <taxon>Actinomycetes</taxon>
        <taxon>Kitasatosporales</taxon>
        <taxon>Streptomycetaceae</taxon>
        <taxon>Streptomyces</taxon>
    </lineage>
</organism>
<keyword evidence="2" id="KW-1185">Reference proteome</keyword>
<dbReference type="EMBL" id="JACTVJ010000003">
    <property type="protein sequence ID" value="MBC9711771.1"/>
    <property type="molecule type" value="Genomic_DNA"/>
</dbReference>
<gene>
    <name evidence="1" type="ORF">H9Y04_04205</name>
</gene>
<evidence type="ECO:0000313" key="2">
    <source>
        <dbReference type="Proteomes" id="UP000642284"/>
    </source>
</evidence>
<dbReference type="RefSeq" id="WP_187812277.1">
    <property type="nucleotide sequence ID" value="NZ_JACTVJ010000003.1"/>
</dbReference>
<proteinExistence type="predicted"/>
<comment type="caution">
    <text evidence="1">The sequence shown here is derived from an EMBL/GenBank/DDBJ whole genome shotgun (WGS) entry which is preliminary data.</text>
</comment>
<reference evidence="1 2" key="1">
    <citation type="submission" date="2020-08" db="EMBL/GenBank/DDBJ databases">
        <title>Genemic of Streptomyces polyaspartic.</title>
        <authorList>
            <person name="Liu W."/>
        </authorList>
    </citation>
    <scope>NUCLEOTIDE SEQUENCE [LARGE SCALE GENOMIC DNA]</scope>
    <source>
        <strain evidence="1 2">TRM66268-LWL</strain>
    </source>
</reference>
<sequence>MSGSTEFDENGFGSSQAFSLDRVVEQLHSGPSSDPVNCYVSDAERNGKPLLDIEFEAIDHHPTPDPEGADARNEYEFPMGKFAAVGETGGARIYFACPTEGPDGKRPFVKASLYSVLGPTDESMTILNSVSRRLAETIGCTDVASLPGKVPAPVG</sequence>
<dbReference type="Proteomes" id="UP000642284">
    <property type="component" value="Unassembled WGS sequence"/>
</dbReference>
<protein>
    <submittedName>
        <fullName evidence="1">Uncharacterized protein</fullName>
    </submittedName>
</protein>
<accession>A0ABR7S8I0</accession>
<name>A0ABR7S8I0_9ACTN</name>
<evidence type="ECO:0000313" key="1">
    <source>
        <dbReference type="EMBL" id="MBC9711771.1"/>
    </source>
</evidence>